<protein>
    <recommendedName>
        <fullName evidence="1">PRTase-CE domain-containing protein</fullName>
    </recommendedName>
</protein>
<comment type="caution">
    <text evidence="2">The sequence shown here is derived from an EMBL/GenBank/DDBJ whole genome shotgun (WGS) entry which is preliminary data.</text>
</comment>
<evidence type="ECO:0000259" key="1">
    <source>
        <dbReference type="Pfam" id="PF24390"/>
    </source>
</evidence>
<gene>
    <name evidence="2" type="ORF">LCGC14_2007580</name>
</gene>
<proteinExistence type="predicted"/>
<reference evidence="2" key="1">
    <citation type="journal article" date="2015" name="Nature">
        <title>Complex archaea that bridge the gap between prokaryotes and eukaryotes.</title>
        <authorList>
            <person name="Spang A."/>
            <person name="Saw J.H."/>
            <person name="Jorgensen S.L."/>
            <person name="Zaremba-Niedzwiedzka K."/>
            <person name="Martijn J."/>
            <person name="Lind A.E."/>
            <person name="van Eijk R."/>
            <person name="Schleper C."/>
            <person name="Guy L."/>
            <person name="Ettema T.J."/>
        </authorList>
    </citation>
    <scope>NUCLEOTIDE SEQUENCE</scope>
</reference>
<evidence type="ECO:0000313" key="2">
    <source>
        <dbReference type="EMBL" id="KKL80159.1"/>
    </source>
</evidence>
<organism evidence="2">
    <name type="scientific">marine sediment metagenome</name>
    <dbReference type="NCBI Taxonomy" id="412755"/>
    <lineage>
        <taxon>unclassified sequences</taxon>
        <taxon>metagenomes</taxon>
        <taxon>ecological metagenomes</taxon>
    </lineage>
</organism>
<dbReference type="InterPro" id="IPR056920">
    <property type="entry name" value="PRTase-CE"/>
</dbReference>
<accession>A0A0F9F1E7</accession>
<feature type="domain" description="PRTase-CE" evidence="1">
    <location>
        <begin position="5"/>
        <end position="103"/>
    </location>
</feature>
<name>A0A0F9F1E7_9ZZZZ</name>
<dbReference type="AlphaFoldDB" id="A0A0F9F1E7"/>
<dbReference type="EMBL" id="LAZR01022939">
    <property type="protein sequence ID" value="KKL80159.1"/>
    <property type="molecule type" value="Genomic_DNA"/>
</dbReference>
<sequence length="103" mass="12510">MISIEALNHIANNSFFSKDRIKYDRLIKKKDKAFYEYNWNLDTLIELKKFLKEKDPHNWDGWKKDLENDKGMEYLVVLDWRTPNNSIGILWNVHNEIEPLFPR</sequence>
<dbReference type="Pfam" id="PF24390">
    <property type="entry name" value="PRTase-CE"/>
    <property type="match status" value="1"/>
</dbReference>